<keyword evidence="1" id="KW-0812">Transmembrane</keyword>
<organism evidence="2 3">
    <name type="scientific">Ideonella alba</name>
    <dbReference type="NCBI Taxonomy" id="2824118"/>
    <lineage>
        <taxon>Bacteria</taxon>
        <taxon>Pseudomonadati</taxon>
        <taxon>Pseudomonadota</taxon>
        <taxon>Betaproteobacteria</taxon>
        <taxon>Burkholderiales</taxon>
        <taxon>Sphaerotilaceae</taxon>
        <taxon>Ideonella</taxon>
    </lineage>
</organism>
<keyword evidence="3" id="KW-1185">Reference proteome</keyword>
<reference evidence="2 3" key="1">
    <citation type="submission" date="2021-04" db="EMBL/GenBank/DDBJ databases">
        <title>The genome sequence of Ideonella sp. 3Y2.</title>
        <authorList>
            <person name="Liu Y."/>
        </authorList>
    </citation>
    <scope>NUCLEOTIDE SEQUENCE [LARGE SCALE GENOMIC DNA]</scope>
    <source>
        <strain evidence="2 3">3Y2</strain>
    </source>
</reference>
<accession>A0A940Y8F0</accession>
<keyword evidence="1" id="KW-0472">Membrane</keyword>
<sequence>MNTVESSRRTQRGAVRIGWWLLALMMLAVVGIFAAAWVTMLEGPQSLIQVVVNGEELHFKPTGPLPPAHQVVLAGIGGLLALGTVAVVLVALPLALLAAAAVLVVVLLAGVGLPLAAVAVVLGLLLSPLWLLGWALWRALRPPRSIAA</sequence>
<proteinExistence type="predicted"/>
<dbReference type="RefSeq" id="WP_210852478.1">
    <property type="nucleotide sequence ID" value="NZ_JAGQDD010000003.1"/>
</dbReference>
<dbReference type="EMBL" id="JAGQDD010000003">
    <property type="protein sequence ID" value="MBQ0930085.1"/>
    <property type="molecule type" value="Genomic_DNA"/>
</dbReference>
<evidence type="ECO:0000313" key="2">
    <source>
        <dbReference type="EMBL" id="MBQ0930085.1"/>
    </source>
</evidence>
<dbReference type="Proteomes" id="UP000676246">
    <property type="component" value="Unassembled WGS sequence"/>
</dbReference>
<gene>
    <name evidence="2" type="ORF">KAK03_06250</name>
</gene>
<comment type="caution">
    <text evidence="2">The sequence shown here is derived from an EMBL/GenBank/DDBJ whole genome shotgun (WGS) entry which is preliminary data.</text>
</comment>
<feature type="transmembrane region" description="Helical" evidence="1">
    <location>
        <begin position="79"/>
        <end position="109"/>
    </location>
</feature>
<feature type="transmembrane region" description="Helical" evidence="1">
    <location>
        <begin position="115"/>
        <end position="137"/>
    </location>
</feature>
<keyword evidence="1" id="KW-1133">Transmembrane helix</keyword>
<name>A0A940Y8F0_9BURK</name>
<feature type="transmembrane region" description="Helical" evidence="1">
    <location>
        <begin position="17"/>
        <end position="38"/>
    </location>
</feature>
<protein>
    <submittedName>
        <fullName evidence="2">Uncharacterized protein</fullName>
    </submittedName>
</protein>
<dbReference type="AlphaFoldDB" id="A0A940Y8F0"/>
<evidence type="ECO:0000313" key="3">
    <source>
        <dbReference type="Proteomes" id="UP000676246"/>
    </source>
</evidence>
<evidence type="ECO:0000256" key="1">
    <source>
        <dbReference type="SAM" id="Phobius"/>
    </source>
</evidence>